<dbReference type="SUPFAM" id="SSF56925">
    <property type="entry name" value="OMPA-like"/>
    <property type="match status" value="1"/>
</dbReference>
<dbReference type="EMBL" id="PSYR01000002">
    <property type="protein sequence ID" value="RCN56874.1"/>
    <property type="molecule type" value="Genomic_DNA"/>
</dbReference>
<protein>
    <submittedName>
        <fullName evidence="2">Uncharacterized protein</fullName>
    </submittedName>
</protein>
<keyword evidence="1" id="KW-0732">Signal</keyword>
<evidence type="ECO:0000313" key="2">
    <source>
        <dbReference type="EMBL" id="RCN56874.1"/>
    </source>
</evidence>
<keyword evidence="3" id="KW-1185">Reference proteome</keyword>
<gene>
    <name evidence="2" type="ORF">C4900_14130</name>
</gene>
<evidence type="ECO:0000313" key="3">
    <source>
        <dbReference type="Proteomes" id="UP000253250"/>
    </source>
</evidence>
<dbReference type="RefSeq" id="WP_114283302.1">
    <property type="nucleotide sequence ID" value="NZ_CP080624.1"/>
</dbReference>
<sequence length="187" mass="20169">MPKTYRTAIAALIGTLSFSAAHAAGFYTGANVGASNIQGLGGSASAGIYAGYAIDSWFSVEAGYNRLGRWSGSDQGQPYTNVINNVDVSLTAGPRFGRRLRVYGRLGFVDWSTIGTSGGGEHRVTGRSAQNDILEELHQEFYGLGVSYRLRPHIGLRLEYRIYRAMAVNGHDLDINSVLLGATYHFG</sequence>
<dbReference type="InterPro" id="IPR011250">
    <property type="entry name" value="OMP/PagP_B-barrel"/>
</dbReference>
<proteinExistence type="predicted"/>
<organism evidence="2 3">
    <name type="scientific">Acidiferrobacter thiooxydans</name>
    <dbReference type="NCBI Taxonomy" id="163359"/>
    <lineage>
        <taxon>Bacteria</taxon>
        <taxon>Pseudomonadati</taxon>
        <taxon>Pseudomonadota</taxon>
        <taxon>Gammaproteobacteria</taxon>
        <taxon>Acidiferrobacterales</taxon>
        <taxon>Acidiferrobacteraceae</taxon>
        <taxon>Acidiferrobacter</taxon>
    </lineage>
</organism>
<accession>A0A1C2G4X0</accession>
<dbReference type="AlphaFoldDB" id="A0A1C2G4X0"/>
<dbReference type="Proteomes" id="UP000253250">
    <property type="component" value="Unassembled WGS sequence"/>
</dbReference>
<dbReference type="InterPro" id="IPR027385">
    <property type="entry name" value="Beta-barrel_OMP"/>
</dbReference>
<name>A0A1C2G4X0_9GAMM</name>
<reference evidence="2 3" key="1">
    <citation type="submission" date="2018-02" db="EMBL/GenBank/DDBJ databases">
        <title>Insights into the biology of acidophilic members of the Acidiferrobacteraceae family derived from comparative genomic analyses.</title>
        <authorList>
            <person name="Issotta F."/>
            <person name="Thyssen C."/>
            <person name="Mena C."/>
            <person name="Moya A."/>
            <person name="Bellenberg S."/>
            <person name="Sproer C."/>
            <person name="Covarrubias P.C."/>
            <person name="Sand W."/>
            <person name="Quatrini R."/>
            <person name="Vera M."/>
        </authorList>
    </citation>
    <scope>NUCLEOTIDE SEQUENCE [LARGE SCALE GENOMIC DNA]</scope>
    <source>
        <strain evidence="3">m-1</strain>
    </source>
</reference>
<dbReference type="Gene3D" id="2.40.160.20">
    <property type="match status" value="1"/>
</dbReference>
<dbReference type="OrthoDB" id="5786186at2"/>
<dbReference type="STRING" id="163359.A9R16_06145"/>
<evidence type="ECO:0000256" key="1">
    <source>
        <dbReference type="ARBA" id="ARBA00022729"/>
    </source>
</evidence>
<dbReference type="Pfam" id="PF13505">
    <property type="entry name" value="OMP_b-brl"/>
    <property type="match status" value="1"/>
</dbReference>
<comment type="caution">
    <text evidence="2">The sequence shown here is derived from an EMBL/GenBank/DDBJ whole genome shotgun (WGS) entry which is preliminary data.</text>
</comment>